<organism evidence="1 2">
    <name type="scientific">Porphyromonas gingivalis F0570</name>
    <dbReference type="NCBI Taxonomy" id="1227271"/>
    <lineage>
        <taxon>Bacteria</taxon>
        <taxon>Pseudomonadati</taxon>
        <taxon>Bacteroidota</taxon>
        <taxon>Bacteroidia</taxon>
        <taxon>Bacteroidales</taxon>
        <taxon>Porphyromonadaceae</taxon>
        <taxon>Porphyromonas</taxon>
    </lineage>
</organism>
<dbReference type="Proteomes" id="UP000016630">
    <property type="component" value="Unassembled WGS sequence"/>
</dbReference>
<dbReference type="EMBL" id="AWUW01000138">
    <property type="protein sequence ID" value="ERJ64110.1"/>
    <property type="molecule type" value="Genomic_DNA"/>
</dbReference>
<proteinExistence type="predicted"/>
<gene>
    <name evidence="1" type="ORF">HMPREF1555_01994</name>
</gene>
<protein>
    <submittedName>
        <fullName evidence="1">Uncharacterized protein</fullName>
    </submittedName>
</protein>
<sequence>MKLKVSTACFFVVSNLVNDHLFCRFGRCIRSFTHGHWAAPLGQKRTENQTVRHYLIIISAAKVHYFQQISDIVSLCTFHK</sequence>
<dbReference type="PATRIC" id="fig|1227271.3.peg.1750"/>
<comment type="caution">
    <text evidence="1">The sequence shown here is derived from an EMBL/GenBank/DDBJ whole genome shotgun (WGS) entry which is preliminary data.</text>
</comment>
<name>A0A0E2LNS2_PORGN</name>
<reference evidence="1 2" key="1">
    <citation type="submission" date="2013-06" db="EMBL/GenBank/DDBJ databases">
        <authorList>
            <person name="Weinstock G."/>
            <person name="Sodergren E."/>
            <person name="Lobos E.A."/>
            <person name="Fulton L."/>
            <person name="Fulton R."/>
            <person name="Courtney L."/>
            <person name="Fronick C."/>
            <person name="O'Laughlin M."/>
            <person name="Godfrey J."/>
            <person name="Wilson R.M."/>
            <person name="Miner T."/>
            <person name="Farmer C."/>
            <person name="Delehaunty K."/>
            <person name="Cordes M."/>
            <person name="Minx P."/>
            <person name="Tomlinson C."/>
            <person name="Chen J."/>
            <person name="Wollam A."/>
            <person name="Pepin K.H."/>
            <person name="Bhonagiri V."/>
            <person name="Zhang X."/>
            <person name="Warren W."/>
            <person name="Mitreva M."/>
            <person name="Mardis E.R."/>
            <person name="Wilson R.K."/>
        </authorList>
    </citation>
    <scope>NUCLEOTIDE SEQUENCE [LARGE SCALE GENOMIC DNA]</scope>
    <source>
        <strain evidence="1 2">F0570</strain>
    </source>
</reference>
<dbReference type="AlphaFoldDB" id="A0A0E2LNS2"/>
<dbReference type="HOGENOM" id="CLU_2864019_0_0_10"/>
<accession>A0A0E2LNS2</accession>
<evidence type="ECO:0000313" key="1">
    <source>
        <dbReference type="EMBL" id="ERJ64110.1"/>
    </source>
</evidence>
<evidence type="ECO:0000313" key="2">
    <source>
        <dbReference type="Proteomes" id="UP000016630"/>
    </source>
</evidence>